<dbReference type="OrthoDB" id="201088at135622"/>
<comment type="caution">
    <text evidence="1">The sequence shown here is derived from an EMBL/GenBank/DDBJ whole genome shotgun (WGS) entry which is preliminary data.</text>
</comment>
<dbReference type="RefSeq" id="WP_155693528.1">
    <property type="nucleotide sequence ID" value="NZ_WOCD01000001.1"/>
</dbReference>
<protein>
    <recommendedName>
        <fullName evidence="3">GNAT family N-acetyltransferase</fullName>
    </recommendedName>
</protein>
<reference evidence="1 2" key="1">
    <citation type="submission" date="2019-11" db="EMBL/GenBank/DDBJ databases">
        <title>P. haliotis isolates from Z. marina roots.</title>
        <authorList>
            <person name="Cohen M."/>
            <person name="Jospin G."/>
            <person name="Eisen J.A."/>
            <person name="Coil D.A."/>
        </authorList>
    </citation>
    <scope>NUCLEOTIDE SEQUENCE [LARGE SCALE GENOMIC DNA]</scope>
    <source>
        <strain evidence="1 2">UCD-MCMsp1aY</strain>
    </source>
</reference>
<dbReference type="SUPFAM" id="SSF55729">
    <property type="entry name" value="Acyl-CoA N-acyltransferases (Nat)"/>
    <property type="match status" value="1"/>
</dbReference>
<gene>
    <name evidence="1" type="ORF">GNP35_00490</name>
</gene>
<evidence type="ECO:0000313" key="1">
    <source>
        <dbReference type="EMBL" id="MUH71104.1"/>
    </source>
</evidence>
<name>A0A6N8F4M8_9GAMM</name>
<keyword evidence="2" id="KW-1185">Reference proteome</keyword>
<proteinExistence type="predicted"/>
<dbReference type="EMBL" id="WOCD01000001">
    <property type="protein sequence ID" value="MUH71104.1"/>
    <property type="molecule type" value="Genomic_DNA"/>
</dbReference>
<dbReference type="Proteomes" id="UP000439994">
    <property type="component" value="Unassembled WGS sequence"/>
</dbReference>
<dbReference type="AlphaFoldDB" id="A0A6N8F4M8"/>
<evidence type="ECO:0000313" key="2">
    <source>
        <dbReference type="Proteomes" id="UP000439994"/>
    </source>
</evidence>
<dbReference type="Gene3D" id="3.40.630.30">
    <property type="match status" value="1"/>
</dbReference>
<accession>A0A6N8F4M8</accession>
<evidence type="ECO:0008006" key="3">
    <source>
        <dbReference type="Google" id="ProtNLM"/>
    </source>
</evidence>
<sequence>MVTSGTVVEVYNQASQKPINQFYKKHKQNVNACSSDLIVIARSTENAKSDNTLALHHIAGAALIRNLRAQQAPLYLFRSLFVAPAYRQKKLGWLITSYTEKLITTFPLYTLCEDNLIEFYRSLNFKICHQIPTELAKLSAKKNLTLMVRF</sequence>
<organism evidence="1 2">
    <name type="scientific">Psychrosphaera haliotis</name>
    <dbReference type="NCBI Taxonomy" id="555083"/>
    <lineage>
        <taxon>Bacteria</taxon>
        <taxon>Pseudomonadati</taxon>
        <taxon>Pseudomonadota</taxon>
        <taxon>Gammaproteobacteria</taxon>
        <taxon>Alteromonadales</taxon>
        <taxon>Pseudoalteromonadaceae</taxon>
        <taxon>Psychrosphaera</taxon>
    </lineage>
</organism>
<dbReference type="InterPro" id="IPR016181">
    <property type="entry name" value="Acyl_CoA_acyltransferase"/>
</dbReference>